<dbReference type="PANTHER" id="PTHR30485">
    <property type="entry name" value="NI/FE-HYDROGENASE 1 B-TYPE CYTOCHROME SUBUNIT"/>
    <property type="match status" value="1"/>
</dbReference>
<evidence type="ECO:0000256" key="6">
    <source>
        <dbReference type="SAM" id="Phobius"/>
    </source>
</evidence>
<feature type="transmembrane region" description="Helical" evidence="6">
    <location>
        <begin position="12"/>
        <end position="30"/>
    </location>
</feature>
<feature type="transmembrane region" description="Helical" evidence="6">
    <location>
        <begin position="133"/>
        <end position="153"/>
    </location>
</feature>
<feature type="transmembrane region" description="Helical" evidence="6">
    <location>
        <begin position="90"/>
        <end position="113"/>
    </location>
</feature>
<dbReference type="GO" id="GO:0020037">
    <property type="term" value="F:heme binding"/>
    <property type="evidence" value="ECO:0007669"/>
    <property type="project" value="TreeGrafter"/>
</dbReference>
<evidence type="ECO:0000256" key="3">
    <source>
        <dbReference type="ARBA" id="ARBA00022692"/>
    </source>
</evidence>
<feature type="domain" description="Cytochrome b561 bacterial/Ni-hydrogenase" evidence="7">
    <location>
        <begin position="9"/>
        <end position="169"/>
    </location>
</feature>
<keyword evidence="2" id="KW-1003">Cell membrane</keyword>
<keyword evidence="5 6" id="KW-0472">Membrane</keyword>
<name>A0A345D8G1_9BURK</name>
<dbReference type="SUPFAM" id="SSF81342">
    <property type="entry name" value="Transmembrane di-heme cytochromes"/>
    <property type="match status" value="1"/>
</dbReference>
<dbReference type="AlphaFoldDB" id="A0A345D8G1"/>
<dbReference type="GO" id="GO:0022904">
    <property type="term" value="P:respiratory electron transport chain"/>
    <property type="evidence" value="ECO:0007669"/>
    <property type="project" value="InterPro"/>
</dbReference>
<evidence type="ECO:0000259" key="7">
    <source>
        <dbReference type="Pfam" id="PF01292"/>
    </source>
</evidence>
<dbReference type="RefSeq" id="WP_114561922.1">
    <property type="nucleotide sequence ID" value="NZ_CP031124.1"/>
</dbReference>
<evidence type="ECO:0000313" key="8">
    <source>
        <dbReference type="EMBL" id="AXF84649.1"/>
    </source>
</evidence>
<dbReference type="PANTHER" id="PTHR30485:SF2">
    <property type="entry name" value="BLL0597 PROTEIN"/>
    <property type="match status" value="1"/>
</dbReference>
<keyword evidence="9" id="KW-1185">Reference proteome</keyword>
<dbReference type="EMBL" id="CP031124">
    <property type="protein sequence ID" value="AXF84649.1"/>
    <property type="molecule type" value="Genomic_DNA"/>
</dbReference>
<evidence type="ECO:0000256" key="2">
    <source>
        <dbReference type="ARBA" id="ARBA00022475"/>
    </source>
</evidence>
<evidence type="ECO:0000256" key="1">
    <source>
        <dbReference type="ARBA" id="ARBA00004651"/>
    </source>
</evidence>
<keyword evidence="4 6" id="KW-1133">Transmembrane helix</keyword>
<reference evidence="9" key="1">
    <citation type="submission" date="2018-07" db="EMBL/GenBank/DDBJ databases">
        <authorList>
            <person name="Kim H."/>
        </authorList>
    </citation>
    <scope>NUCLEOTIDE SEQUENCE [LARGE SCALE GENOMIC DNA]</scope>
    <source>
        <strain evidence="9">F02</strain>
    </source>
</reference>
<dbReference type="GO" id="GO:0005886">
    <property type="term" value="C:plasma membrane"/>
    <property type="evidence" value="ECO:0007669"/>
    <property type="project" value="UniProtKB-SubCell"/>
</dbReference>
<evidence type="ECO:0000313" key="9">
    <source>
        <dbReference type="Proteomes" id="UP000252182"/>
    </source>
</evidence>
<gene>
    <name evidence="8" type="ORF">DTO96_100359</name>
</gene>
<dbReference type="InterPro" id="IPR016174">
    <property type="entry name" value="Di-haem_cyt_TM"/>
</dbReference>
<sequence>MNESNKIKVWDRVVRIAHWGLAILVILNFIDEGGDQLHRYVGYAATGIVLIRIVWGFTGSRYARFSEWWPSPSRVIAYTRLKLKGEAQRYIGHNPLGAVMMLFLMALVLNQGITGYLLGTDRFFGEEWLENWHVLSANLFMVAVGLHVLGALAESWTHKENLPAAMVHGYKRDHETEHTPET</sequence>
<keyword evidence="3 6" id="KW-0812">Transmembrane</keyword>
<organism evidence="8 9">
    <name type="scientific">Ephemeroptericola cinctiostellae</name>
    <dbReference type="NCBI Taxonomy" id="2268024"/>
    <lineage>
        <taxon>Bacteria</taxon>
        <taxon>Pseudomonadati</taxon>
        <taxon>Pseudomonadota</taxon>
        <taxon>Betaproteobacteria</taxon>
        <taxon>Burkholderiales</taxon>
        <taxon>Burkholderiaceae</taxon>
        <taxon>Ephemeroptericola</taxon>
    </lineage>
</organism>
<proteinExistence type="predicted"/>
<dbReference type="Gene3D" id="1.20.950.20">
    <property type="entry name" value="Transmembrane di-heme cytochromes, Chain C"/>
    <property type="match status" value="1"/>
</dbReference>
<comment type="subcellular location">
    <subcellularLocation>
        <location evidence="1">Cell membrane</location>
        <topology evidence="1">Multi-pass membrane protein</topology>
    </subcellularLocation>
</comment>
<dbReference type="Pfam" id="PF01292">
    <property type="entry name" value="Ni_hydr_CYTB"/>
    <property type="match status" value="1"/>
</dbReference>
<accession>A0A345D8G1</accession>
<dbReference type="Proteomes" id="UP000252182">
    <property type="component" value="Chromosome"/>
</dbReference>
<dbReference type="GO" id="GO:0009055">
    <property type="term" value="F:electron transfer activity"/>
    <property type="evidence" value="ECO:0007669"/>
    <property type="project" value="InterPro"/>
</dbReference>
<dbReference type="KEGG" id="hyf:DTO96_100359"/>
<evidence type="ECO:0000256" key="4">
    <source>
        <dbReference type="ARBA" id="ARBA00022989"/>
    </source>
</evidence>
<evidence type="ECO:0000256" key="5">
    <source>
        <dbReference type="ARBA" id="ARBA00023136"/>
    </source>
</evidence>
<dbReference type="OrthoDB" id="196472at2"/>
<feature type="transmembrane region" description="Helical" evidence="6">
    <location>
        <begin position="36"/>
        <end position="55"/>
    </location>
</feature>
<dbReference type="InterPro" id="IPR051542">
    <property type="entry name" value="Hydrogenase_cytochrome"/>
</dbReference>
<protein>
    <recommendedName>
        <fullName evidence="7">Cytochrome b561 bacterial/Ni-hydrogenase domain-containing protein</fullName>
    </recommendedName>
</protein>
<dbReference type="InterPro" id="IPR011577">
    <property type="entry name" value="Cyt_b561_bac/Ni-Hgenase"/>
</dbReference>